<name>A0A6A6WZV3_9PLEO</name>
<gene>
    <name evidence="1" type="ORF">K505DRAFT_378084</name>
</gene>
<evidence type="ECO:0000313" key="1">
    <source>
        <dbReference type="EMBL" id="KAF2789622.1"/>
    </source>
</evidence>
<evidence type="ECO:0000313" key="2">
    <source>
        <dbReference type="Proteomes" id="UP000799757"/>
    </source>
</evidence>
<dbReference type="EMBL" id="MU002124">
    <property type="protein sequence ID" value="KAF2789622.1"/>
    <property type="molecule type" value="Genomic_DNA"/>
</dbReference>
<dbReference type="OrthoDB" id="1911848at2759"/>
<accession>A0A6A6WZV3</accession>
<sequence length="150" mass="17193">MHREFSAKNVMFFWSQQISPSGSPLPYDLSIPYIDGFKNPRSAVHGLSPSWTGRKRKLPDFLAKKVYRQPAYLLHKRNRSRSSPHRSFHHFRHDYYALGLVLLEIGFWSQLSELEVASLRDSSTSHLNSALDYAWPGEPIGSEDESSSTV</sequence>
<keyword evidence="2" id="KW-1185">Reference proteome</keyword>
<reference evidence="1" key="1">
    <citation type="journal article" date="2020" name="Stud. Mycol.">
        <title>101 Dothideomycetes genomes: a test case for predicting lifestyles and emergence of pathogens.</title>
        <authorList>
            <person name="Haridas S."/>
            <person name="Albert R."/>
            <person name="Binder M."/>
            <person name="Bloem J."/>
            <person name="Labutti K."/>
            <person name="Salamov A."/>
            <person name="Andreopoulos B."/>
            <person name="Baker S."/>
            <person name="Barry K."/>
            <person name="Bills G."/>
            <person name="Bluhm B."/>
            <person name="Cannon C."/>
            <person name="Castanera R."/>
            <person name="Culley D."/>
            <person name="Daum C."/>
            <person name="Ezra D."/>
            <person name="Gonzalez J."/>
            <person name="Henrissat B."/>
            <person name="Kuo A."/>
            <person name="Liang C."/>
            <person name="Lipzen A."/>
            <person name="Lutzoni F."/>
            <person name="Magnuson J."/>
            <person name="Mondo S."/>
            <person name="Nolan M."/>
            <person name="Ohm R."/>
            <person name="Pangilinan J."/>
            <person name="Park H.-J."/>
            <person name="Ramirez L."/>
            <person name="Alfaro M."/>
            <person name="Sun H."/>
            <person name="Tritt A."/>
            <person name="Yoshinaga Y."/>
            <person name="Zwiers L.-H."/>
            <person name="Turgeon B."/>
            <person name="Goodwin S."/>
            <person name="Spatafora J."/>
            <person name="Crous P."/>
            <person name="Grigoriev I."/>
        </authorList>
    </citation>
    <scope>NUCLEOTIDE SEQUENCE</scope>
    <source>
        <strain evidence="1">CBS 109.77</strain>
    </source>
</reference>
<dbReference type="PANTHER" id="PTHR37542">
    <property type="entry name" value="HELO DOMAIN-CONTAINING PROTEIN-RELATED"/>
    <property type="match status" value="1"/>
</dbReference>
<dbReference type="PANTHER" id="PTHR37542:SF3">
    <property type="entry name" value="PRION-INHIBITION AND PROPAGATION HELO DOMAIN-CONTAINING PROTEIN"/>
    <property type="match status" value="1"/>
</dbReference>
<proteinExistence type="predicted"/>
<protein>
    <submittedName>
        <fullName evidence="1">Uncharacterized protein</fullName>
    </submittedName>
</protein>
<organism evidence="1 2">
    <name type="scientific">Melanomma pulvis-pyrius CBS 109.77</name>
    <dbReference type="NCBI Taxonomy" id="1314802"/>
    <lineage>
        <taxon>Eukaryota</taxon>
        <taxon>Fungi</taxon>
        <taxon>Dikarya</taxon>
        <taxon>Ascomycota</taxon>
        <taxon>Pezizomycotina</taxon>
        <taxon>Dothideomycetes</taxon>
        <taxon>Pleosporomycetidae</taxon>
        <taxon>Pleosporales</taxon>
        <taxon>Melanommataceae</taxon>
        <taxon>Melanomma</taxon>
    </lineage>
</organism>
<dbReference type="AlphaFoldDB" id="A0A6A6WZV3"/>
<dbReference type="Proteomes" id="UP000799757">
    <property type="component" value="Unassembled WGS sequence"/>
</dbReference>